<evidence type="ECO:0000256" key="1">
    <source>
        <dbReference type="ARBA" id="ARBA00010613"/>
    </source>
</evidence>
<evidence type="ECO:0000259" key="2">
    <source>
        <dbReference type="PROSITE" id="PS50263"/>
    </source>
</evidence>
<dbReference type="SUPFAM" id="SSF56317">
    <property type="entry name" value="Carbon-nitrogen hydrolase"/>
    <property type="match status" value="1"/>
</dbReference>
<dbReference type="InterPro" id="IPR001110">
    <property type="entry name" value="UPF0012_CS"/>
</dbReference>
<keyword evidence="3" id="KW-0378">Hydrolase</keyword>
<dbReference type="Pfam" id="PF00795">
    <property type="entry name" value="CN_hydrolase"/>
    <property type="match status" value="1"/>
</dbReference>
<proteinExistence type="inferred from homology"/>
<comment type="similarity">
    <text evidence="1">Belongs to the carbon-nitrogen hydrolase superfamily. NIT1/NIT2 family.</text>
</comment>
<dbReference type="Gene3D" id="3.60.110.10">
    <property type="entry name" value="Carbon-nitrogen hydrolase"/>
    <property type="match status" value="1"/>
</dbReference>
<protein>
    <submittedName>
        <fullName evidence="3">Carbon-nitrogen hydrolase family protein</fullName>
    </submittedName>
</protein>
<reference evidence="4" key="1">
    <citation type="journal article" date="2019" name="Int. J. Syst. Evol. Microbiol.">
        <title>The Global Catalogue of Microorganisms (GCM) 10K type strain sequencing project: providing services to taxonomists for standard genome sequencing and annotation.</title>
        <authorList>
            <consortium name="The Broad Institute Genomics Platform"/>
            <consortium name="The Broad Institute Genome Sequencing Center for Infectious Disease"/>
            <person name="Wu L."/>
            <person name="Ma J."/>
        </authorList>
    </citation>
    <scope>NUCLEOTIDE SEQUENCE [LARGE SCALE GENOMIC DNA]</scope>
    <source>
        <strain evidence="4">JCM 12398</strain>
    </source>
</reference>
<name>A0ABP4JEN7_9MICO</name>
<dbReference type="GO" id="GO:0016787">
    <property type="term" value="F:hydrolase activity"/>
    <property type="evidence" value="ECO:0007669"/>
    <property type="project" value="UniProtKB-KW"/>
</dbReference>
<dbReference type="PROSITE" id="PS01227">
    <property type="entry name" value="UPF0012"/>
    <property type="match status" value="1"/>
</dbReference>
<dbReference type="EMBL" id="BAAAKK010000001">
    <property type="protein sequence ID" value="GAA1417123.1"/>
    <property type="molecule type" value="Genomic_DNA"/>
</dbReference>
<organism evidence="3 4">
    <name type="scientific">Agrococcus citreus</name>
    <dbReference type="NCBI Taxonomy" id="84643"/>
    <lineage>
        <taxon>Bacteria</taxon>
        <taxon>Bacillati</taxon>
        <taxon>Actinomycetota</taxon>
        <taxon>Actinomycetes</taxon>
        <taxon>Micrococcales</taxon>
        <taxon>Microbacteriaceae</taxon>
        <taxon>Agrococcus</taxon>
    </lineage>
</organism>
<dbReference type="PANTHER" id="PTHR23088">
    <property type="entry name" value="NITRILASE-RELATED"/>
    <property type="match status" value="1"/>
</dbReference>
<dbReference type="PANTHER" id="PTHR23088:SF27">
    <property type="entry name" value="DEAMINATED GLUTATHIONE AMIDASE"/>
    <property type="match status" value="1"/>
</dbReference>
<dbReference type="InterPro" id="IPR036526">
    <property type="entry name" value="C-N_Hydrolase_sf"/>
</dbReference>
<accession>A0ABP4JEN7</accession>
<dbReference type="InterPro" id="IPR003010">
    <property type="entry name" value="C-N_Hydrolase"/>
</dbReference>
<dbReference type="RefSeq" id="WP_343916209.1">
    <property type="nucleotide sequence ID" value="NZ_BAAAKK010000001.1"/>
</dbReference>
<feature type="domain" description="CN hydrolase" evidence="2">
    <location>
        <begin position="22"/>
        <end position="259"/>
    </location>
</feature>
<comment type="caution">
    <text evidence="3">The sequence shown here is derived from an EMBL/GenBank/DDBJ whole genome shotgun (WGS) entry which is preliminary data.</text>
</comment>
<gene>
    <name evidence="3" type="ORF">GCM10009640_00710</name>
</gene>
<dbReference type="Proteomes" id="UP001501266">
    <property type="component" value="Unassembled WGS sequence"/>
</dbReference>
<evidence type="ECO:0000313" key="3">
    <source>
        <dbReference type="EMBL" id="GAA1417123.1"/>
    </source>
</evidence>
<evidence type="ECO:0000313" key="4">
    <source>
        <dbReference type="Proteomes" id="UP001501266"/>
    </source>
</evidence>
<sequence>MSQQTPSELPVAEQRPTASPVLLAAAVQWAPTEDVDANRAAAAGWIDAAAARGARLIVLPEYSQHCSSDLAATAHAAAEAIDGPFVGMLLERAAAHDALVIAGLVERLDDGVANTVVAVDATGVRAAYRKVHLYDAFGSSESDWLTAGDPAQLPVVEALGTRIGIQTCYDLRFPEATRRLVDAGADVVVVPAEWVRGPQKERHWTTLVTARAIESTVHVVAADQSPPLGVGCSLVVDPMGVPLAALGDGEGVAIAPIDPAVTAATRVRNPSLANRRYRVA</sequence>
<dbReference type="PROSITE" id="PS50263">
    <property type="entry name" value="CN_HYDROLASE"/>
    <property type="match status" value="1"/>
</dbReference>
<keyword evidence="4" id="KW-1185">Reference proteome</keyword>